<dbReference type="AlphaFoldDB" id="A0A9W6X982"/>
<accession>A0A9W6X982</accession>
<gene>
    <name evidence="2" type="ORF">Pfra01_000859200</name>
</gene>
<dbReference type="EMBL" id="BSXT01000775">
    <property type="protein sequence ID" value="GMF33965.1"/>
    <property type="molecule type" value="Genomic_DNA"/>
</dbReference>
<reference evidence="2" key="1">
    <citation type="submission" date="2023-04" db="EMBL/GenBank/DDBJ databases">
        <title>Phytophthora fragariaefolia NBRC 109709.</title>
        <authorList>
            <person name="Ichikawa N."/>
            <person name="Sato H."/>
            <person name="Tonouchi N."/>
        </authorList>
    </citation>
    <scope>NUCLEOTIDE SEQUENCE</scope>
    <source>
        <strain evidence="2">NBRC 109709</strain>
    </source>
</reference>
<comment type="caution">
    <text evidence="2">The sequence shown here is derived from an EMBL/GenBank/DDBJ whole genome shotgun (WGS) entry which is preliminary data.</text>
</comment>
<dbReference type="Proteomes" id="UP001165121">
    <property type="component" value="Unassembled WGS sequence"/>
</dbReference>
<sequence length="73" mass="7601">MSHPLPLTGTGALGEQVGGSNSVWSISSSTRHWTWLKSDSVGPKTGNPDDADGTTRCTGGAQSREATKHAKVH</sequence>
<evidence type="ECO:0000313" key="3">
    <source>
        <dbReference type="Proteomes" id="UP001165121"/>
    </source>
</evidence>
<keyword evidence="3" id="KW-1185">Reference proteome</keyword>
<protein>
    <submittedName>
        <fullName evidence="2">Unnamed protein product</fullName>
    </submittedName>
</protein>
<organism evidence="2 3">
    <name type="scientific">Phytophthora fragariaefolia</name>
    <dbReference type="NCBI Taxonomy" id="1490495"/>
    <lineage>
        <taxon>Eukaryota</taxon>
        <taxon>Sar</taxon>
        <taxon>Stramenopiles</taxon>
        <taxon>Oomycota</taxon>
        <taxon>Peronosporomycetes</taxon>
        <taxon>Peronosporales</taxon>
        <taxon>Peronosporaceae</taxon>
        <taxon>Phytophthora</taxon>
    </lineage>
</organism>
<evidence type="ECO:0000256" key="1">
    <source>
        <dbReference type="SAM" id="MobiDB-lite"/>
    </source>
</evidence>
<name>A0A9W6X982_9STRA</name>
<proteinExistence type="predicted"/>
<evidence type="ECO:0000313" key="2">
    <source>
        <dbReference type="EMBL" id="GMF33965.1"/>
    </source>
</evidence>
<feature type="region of interest" description="Disordered" evidence="1">
    <location>
        <begin position="37"/>
        <end position="73"/>
    </location>
</feature>